<dbReference type="GeneID" id="106164538"/>
<evidence type="ECO:0000313" key="2">
    <source>
        <dbReference type="RefSeq" id="XP_013397937.1"/>
    </source>
</evidence>
<dbReference type="SUPFAM" id="SSF52540">
    <property type="entry name" value="P-loop containing nucleoside triphosphate hydrolases"/>
    <property type="match status" value="1"/>
</dbReference>
<dbReference type="InterPro" id="IPR052736">
    <property type="entry name" value="Stf3_sulfotransferase"/>
</dbReference>
<protein>
    <submittedName>
        <fullName evidence="2">Uncharacterized protein LOC106164538</fullName>
    </submittedName>
</protein>
<keyword evidence="1" id="KW-1185">Reference proteome</keyword>
<dbReference type="AlphaFoldDB" id="A0A1S3II98"/>
<proteinExistence type="predicted"/>
<dbReference type="PANTHER" id="PTHR36451">
    <property type="entry name" value="PAPS-DEPENDENT SULFOTRANSFERASE STF3"/>
    <property type="match status" value="1"/>
</dbReference>
<accession>A0A1S3II98</accession>
<dbReference type="InterPro" id="IPR027417">
    <property type="entry name" value="P-loop_NTPase"/>
</dbReference>
<name>A0A1S3II98_LINAN</name>
<dbReference type="PANTHER" id="PTHR36451:SF1">
    <property type="entry name" value="OMEGA-HYDROXY-BETA-DIHYDROMENAQUINONE-9 SULFOTRANSFERASE STF3"/>
    <property type="match status" value="1"/>
</dbReference>
<evidence type="ECO:0000313" key="1">
    <source>
        <dbReference type="Proteomes" id="UP000085678"/>
    </source>
</evidence>
<dbReference type="Gene3D" id="3.40.50.300">
    <property type="entry name" value="P-loop containing nucleotide triphosphate hydrolases"/>
    <property type="match status" value="1"/>
</dbReference>
<reference evidence="2" key="1">
    <citation type="submission" date="2025-08" db="UniProtKB">
        <authorList>
            <consortium name="RefSeq"/>
        </authorList>
    </citation>
    <scope>IDENTIFICATION</scope>
    <source>
        <tissue evidence="2">Gonads</tissue>
    </source>
</reference>
<organism evidence="1 2">
    <name type="scientific">Lingula anatina</name>
    <name type="common">Brachiopod</name>
    <name type="synonym">Lingula unguis</name>
    <dbReference type="NCBI Taxonomy" id="7574"/>
    <lineage>
        <taxon>Eukaryota</taxon>
        <taxon>Metazoa</taxon>
        <taxon>Spiralia</taxon>
        <taxon>Lophotrochozoa</taxon>
        <taxon>Brachiopoda</taxon>
        <taxon>Linguliformea</taxon>
        <taxon>Lingulata</taxon>
        <taxon>Lingulida</taxon>
        <taxon>Linguloidea</taxon>
        <taxon>Lingulidae</taxon>
        <taxon>Lingula</taxon>
    </lineage>
</organism>
<dbReference type="RefSeq" id="XP_013397937.1">
    <property type="nucleotide sequence ID" value="XM_013542483.2"/>
</dbReference>
<dbReference type="OrthoDB" id="429813at2759"/>
<dbReference type="Proteomes" id="UP000085678">
    <property type="component" value="Unplaced"/>
</dbReference>
<sequence length="428" mass="50537">MPGLQDLYAFCLPYFHMLLDWLCRVLLRRRLTPLTEESLWRKFTVEERRVILSESLTRRWWHEGFCLLLKCYREDEDLTVAGRMIVETRWTEILQNRLAISKRLASVDVLKCQIKRPIFIIGPARSGTSFLQSLLYEDPKNTSPRYFEVMHPVEEATSTHAQSRELTEIRKLGSRYTATPELRAIHYIRATGPYECFNLMENMGLFKNFLFFTSNIQDYEAWRRTLTKDQMVEAYRFHKLQMQIIFLARGKDNVLNNKQVIFKESTHAANLEAILKVYPDARFISTYRDPCETTASVCSLLSKRFATFVSKPKNIDLDDFGQHTMRSPLLHGGNEMVRYRKQHPEEAHRFCDVDYVDIVASPMKVVKEIYDFFGLELTALREAKMSTYVTDHPQNKYGQHAYGLKRYNLTEEEVLEYFKEFVEFCRPQ</sequence>
<dbReference type="InParanoid" id="A0A1S3II98"/>
<dbReference type="KEGG" id="lak:106164538"/>
<gene>
    <name evidence="2" type="primary">LOC106164538</name>
</gene>
<dbReference type="Pfam" id="PF13469">
    <property type="entry name" value="Sulfotransfer_3"/>
    <property type="match status" value="1"/>
</dbReference>